<dbReference type="OrthoDB" id="9814427at2"/>
<dbReference type="GO" id="GO:0030246">
    <property type="term" value="F:carbohydrate binding"/>
    <property type="evidence" value="ECO:0007669"/>
    <property type="project" value="UniProtKB-ARBA"/>
</dbReference>
<dbReference type="CDD" id="cd06301">
    <property type="entry name" value="PBP1_rhizopine_binding-like"/>
    <property type="match status" value="1"/>
</dbReference>
<name>A0A2Z4GGL7_9BACT</name>
<dbReference type="Proteomes" id="UP000249873">
    <property type="component" value="Chromosome"/>
</dbReference>
<dbReference type="AlphaFoldDB" id="A0A2Z4GGL7"/>
<dbReference type="GO" id="GO:0030313">
    <property type="term" value="C:cell envelope"/>
    <property type="evidence" value="ECO:0007669"/>
    <property type="project" value="UniProtKB-SubCell"/>
</dbReference>
<dbReference type="RefSeq" id="WP_111373698.1">
    <property type="nucleotide sequence ID" value="NZ_CP029480.1"/>
</dbReference>
<dbReference type="PANTHER" id="PTHR46847">
    <property type="entry name" value="D-ALLOSE-BINDING PERIPLASMIC PROTEIN-RELATED"/>
    <property type="match status" value="1"/>
</dbReference>
<organism evidence="5 6">
    <name type="scientific">Arcticibacterium luteifluviistationis</name>
    <dbReference type="NCBI Taxonomy" id="1784714"/>
    <lineage>
        <taxon>Bacteria</taxon>
        <taxon>Pseudomonadati</taxon>
        <taxon>Bacteroidota</taxon>
        <taxon>Cytophagia</taxon>
        <taxon>Cytophagales</taxon>
        <taxon>Leadbetterellaceae</taxon>
        <taxon>Arcticibacterium</taxon>
    </lineage>
</organism>
<dbReference type="Gene3D" id="3.40.50.2300">
    <property type="match status" value="2"/>
</dbReference>
<protein>
    <submittedName>
        <fullName evidence="5">ATPase</fullName>
    </submittedName>
</protein>
<gene>
    <name evidence="5" type="ORF">DJ013_20000</name>
</gene>
<evidence type="ECO:0000313" key="6">
    <source>
        <dbReference type="Proteomes" id="UP000249873"/>
    </source>
</evidence>
<dbReference type="SUPFAM" id="SSF53822">
    <property type="entry name" value="Periplasmic binding protein-like I"/>
    <property type="match status" value="1"/>
</dbReference>
<evidence type="ECO:0000256" key="3">
    <source>
        <dbReference type="ARBA" id="ARBA00022729"/>
    </source>
</evidence>
<evidence type="ECO:0000313" key="5">
    <source>
        <dbReference type="EMBL" id="AWW00332.1"/>
    </source>
</evidence>
<reference evidence="5 6" key="1">
    <citation type="submission" date="2018-05" db="EMBL/GenBank/DDBJ databases">
        <title>Complete genome sequence of Arcticibacterium luteifluviistationis SM1504T, a cytophagaceae bacterium isolated from Arctic surface seawater.</title>
        <authorList>
            <person name="Li Y."/>
            <person name="Qin Q.-L."/>
        </authorList>
    </citation>
    <scope>NUCLEOTIDE SEQUENCE [LARGE SCALE GENOMIC DNA]</scope>
    <source>
        <strain evidence="5 6">SM1504</strain>
    </source>
</reference>
<dbReference type="PROSITE" id="PS51257">
    <property type="entry name" value="PROKAR_LIPOPROTEIN"/>
    <property type="match status" value="1"/>
</dbReference>
<proteinExistence type="inferred from homology"/>
<evidence type="ECO:0000256" key="1">
    <source>
        <dbReference type="ARBA" id="ARBA00004196"/>
    </source>
</evidence>
<comment type="similarity">
    <text evidence="2">Belongs to the bacterial solute-binding protein 2 family.</text>
</comment>
<evidence type="ECO:0000256" key="2">
    <source>
        <dbReference type="ARBA" id="ARBA00007639"/>
    </source>
</evidence>
<dbReference type="Pfam" id="PF13407">
    <property type="entry name" value="Peripla_BP_4"/>
    <property type="match status" value="1"/>
</dbReference>
<dbReference type="KEGG" id="als:DJ013_20000"/>
<dbReference type="InterPro" id="IPR025997">
    <property type="entry name" value="SBP_2_dom"/>
</dbReference>
<sequence>MKSLKLLFFAGLISLTACGPAEDDGKLVIGVTMLSMQNEFIVNVADEMQKKADEMGVKLITVDAERSALKQMEQVESFIAQGVDAIILNPCEVEASSPAVSRAIAAGIPIVNVNSETTAKPTAFVGSNDVESARIAMNYLAEKMNGKGNLVMIHGFMGQAAQIQREEGAKEILKAHPDMKLLAEQTGEWDRSKSMDLMQNWIQSYGDQIDAVFAHNDEMGMGAVKALQNAGMKDQVLVVSIDAIQDALQAVKKGELDATVFQNAREQGVAAVNTAVKLAQGQKTEEKILIPFQLVIKGNVDNFLK</sequence>
<feature type="domain" description="Periplasmic binding protein" evidence="4">
    <location>
        <begin position="29"/>
        <end position="283"/>
    </location>
</feature>
<comment type="subcellular location">
    <subcellularLocation>
        <location evidence="1">Cell envelope</location>
    </subcellularLocation>
</comment>
<keyword evidence="6" id="KW-1185">Reference proteome</keyword>
<dbReference type="InterPro" id="IPR028082">
    <property type="entry name" value="Peripla_BP_I"/>
</dbReference>
<keyword evidence="3" id="KW-0732">Signal</keyword>
<dbReference type="EMBL" id="CP029480">
    <property type="protein sequence ID" value="AWW00332.1"/>
    <property type="molecule type" value="Genomic_DNA"/>
</dbReference>
<evidence type="ECO:0000259" key="4">
    <source>
        <dbReference type="Pfam" id="PF13407"/>
    </source>
</evidence>
<accession>A0A2Z4GGL7</accession>
<dbReference type="PANTHER" id="PTHR46847:SF1">
    <property type="entry name" value="D-ALLOSE-BINDING PERIPLASMIC PROTEIN-RELATED"/>
    <property type="match status" value="1"/>
</dbReference>